<dbReference type="EMBL" id="ABLOMU010000020">
    <property type="protein sequence ID" value="EKT4441498.1"/>
    <property type="molecule type" value="Genomic_DNA"/>
</dbReference>
<evidence type="ECO:0000313" key="4">
    <source>
        <dbReference type="EMBL" id="PZS98425.1"/>
    </source>
</evidence>
<evidence type="ECO:0000256" key="1">
    <source>
        <dbReference type="SAM" id="Phobius"/>
    </source>
</evidence>
<dbReference type="PANTHER" id="PTHR38602:SF1">
    <property type="entry name" value="INNER MEMBRANE PROTEIN"/>
    <property type="match status" value="1"/>
</dbReference>
<protein>
    <submittedName>
        <fullName evidence="3">DUF2065 family protein</fullName>
    </submittedName>
</protein>
<evidence type="ECO:0000313" key="8">
    <source>
        <dbReference type="Proteomes" id="UP000634179"/>
    </source>
</evidence>
<reference evidence="2" key="4">
    <citation type="submission" date="2022-07" db="EMBL/GenBank/DDBJ databases">
        <authorList>
            <consortium name="Clinical and Environmental Microbiology Branch: Whole genome sequencing antimicrobial resistance pathogens in the healthcare setting"/>
        </authorList>
    </citation>
    <scope>NUCLEOTIDE SEQUENCE</scope>
    <source>
        <strain evidence="2">Stenotrophomonas_maltophilia_2021CK-00905</strain>
    </source>
</reference>
<evidence type="ECO:0000313" key="6">
    <source>
        <dbReference type="Proteomes" id="UP000249614"/>
    </source>
</evidence>
<evidence type="ECO:0000313" key="3">
    <source>
        <dbReference type="EMBL" id="MBH1790011.1"/>
    </source>
</evidence>
<dbReference type="RefSeq" id="WP_005414170.1">
    <property type="nucleotide sequence ID" value="NZ_AP021908.1"/>
</dbReference>
<dbReference type="EMBL" id="JADUOV010000005">
    <property type="protein sequence ID" value="MBH1790011.1"/>
    <property type="molecule type" value="Genomic_DNA"/>
</dbReference>
<evidence type="ECO:0000313" key="2">
    <source>
        <dbReference type="EMBL" id="EKT4441498.1"/>
    </source>
</evidence>
<proteinExistence type="predicted"/>
<keyword evidence="1" id="KW-0812">Transmembrane</keyword>
<evidence type="ECO:0000313" key="7">
    <source>
        <dbReference type="Proteomes" id="UP000271705"/>
    </source>
</evidence>
<dbReference type="EMBL" id="RXLZ01000012">
    <property type="protein sequence ID" value="RTQ90652.1"/>
    <property type="molecule type" value="Genomic_DNA"/>
</dbReference>
<accession>A0A0H2QHU0</accession>
<gene>
    <name evidence="4" type="ORF">A7X83_19870</name>
    <name evidence="5" type="ORF">EKL94_06050</name>
    <name evidence="3" type="ORF">I5V89_08960</name>
    <name evidence="2" type="ORF">QEK83_002151</name>
</gene>
<dbReference type="OrthoDB" id="9182237at2"/>
<sequence>MKDLFAAVCLVAVLEGLFLFVAPFAWKRMAERLLDLPSPALRSFGGLVLLAGLSLLWWVRH</sequence>
<keyword evidence="1" id="KW-0472">Membrane</keyword>
<keyword evidence="1" id="KW-1133">Transmembrane helix</keyword>
<name>A0A0H2QHU0_STEMA</name>
<dbReference type="Proteomes" id="UP000271705">
    <property type="component" value="Unassembled WGS sequence"/>
</dbReference>
<dbReference type="InterPro" id="IPR019201">
    <property type="entry name" value="DUF2065"/>
</dbReference>
<dbReference type="Proteomes" id="UP000249614">
    <property type="component" value="Unassembled WGS sequence"/>
</dbReference>
<dbReference type="Proteomes" id="UP000634179">
    <property type="component" value="Unassembled WGS sequence"/>
</dbReference>
<dbReference type="PANTHER" id="PTHR38602">
    <property type="entry name" value="INNER MEMBRANE PROTEIN-RELATED"/>
    <property type="match status" value="1"/>
</dbReference>
<dbReference type="Pfam" id="PF09838">
    <property type="entry name" value="DUF2065"/>
    <property type="match status" value="1"/>
</dbReference>
<organism evidence="3 8">
    <name type="scientific">Stenotrophomonas maltophilia</name>
    <name type="common">Pseudomonas maltophilia</name>
    <name type="synonym">Xanthomonas maltophilia</name>
    <dbReference type="NCBI Taxonomy" id="40324"/>
    <lineage>
        <taxon>Bacteria</taxon>
        <taxon>Pseudomonadati</taxon>
        <taxon>Pseudomonadota</taxon>
        <taxon>Gammaproteobacteria</taxon>
        <taxon>Lysobacterales</taxon>
        <taxon>Lysobacteraceae</taxon>
        <taxon>Stenotrophomonas</taxon>
        <taxon>Stenotrophomonas maltophilia group</taxon>
    </lineage>
</organism>
<dbReference type="AlphaFoldDB" id="A0A0H2QHU0"/>
<reference evidence="3" key="3">
    <citation type="submission" date="2020-11" db="EMBL/GenBank/DDBJ databases">
        <title>Enhanced detection system for hospital associated transmission using whole genome sequencing surveillance.</title>
        <authorList>
            <person name="Harrison L.H."/>
            <person name="Van Tyne D."/>
            <person name="Marsh J.W."/>
            <person name="Griffith M.P."/>
            <person name="Snyder D.J."/>
            <person name="Cooper V.S."/>
            <person name="Mustapha M."/>
        </authorList>
    </citation>
    <scope>NUCLEOTIDE SEQUENCE</scope>
    <source>
        <strain evidence="3">STEN00053</strain>
    </source>
</reference>
<dbReference type="GeneID" id="93742521"/>
<dbReference type="Proteomes" id="UP001214521">
    <property type="component" value="Unassembled WGS sequence"/>
</dbReference>
<feature type="transmembrane region" description="Helical" evidence="1">
    <location>
        <begin position="40"/>
        <end position="59"/>
    </location>
</feature>
<dbReference type="EMBL" id="LXXM01000022">
    <property type="protein sequence ID" value="PZS98425.1"/>
    <property type="molecule type" value="Genomic_DNA"/>
</dbReference>
<reference evidence="5 7" key="2">
    <citation type="submission" date="2018-12" db="EMBL/GenBank/DDBJ databases">
        <authorList>
            <person name="Kartti S."/>
            <person name="Manni A."/>
            <person name="Chemao El Fihri M.W."/>
            <person name="Laamarti M."/>
            <person name="Temsamani L."/>
            <person name="El Jamali J.E."/>
            <person name="Ouadghiri M."/>
            <person name="Ibrahimi A."/>
            <person name="Filati-Maltouf A."/>
        </authorList>
    </citation>
    <scope>NUCLEOTIDE SEQUENCE [LARGE SCALE GENOMIC DNA]</scope>
    <source>
        <strain evidence="5 7">MDMC339</strain>
    </source>
</reference>
<reference evidence="4 6" key="1">
    <citation type="submission" date="2016-05" db="EMBL/GenBank/DDBJ databases">
        <authorList>
            <person name="Lavstsen T."/>
            <person name="Jespersen J.S."/>
        </authorList>
    </citation>
    <scope>NUCLEOTIDE SEQUENCE [LARGE SCALE GENOMIC DNA]</scope>
    <source>
        <strain evidence="4 6">SM-5815</strain>
    </source>
</reference>
<comment type="caution">
    <text evidence="3">The sequence shown here is derived from an EMBL/GenBank/DDBJ whole genome shotgun (WGS) entry which is preliminary data.</text>
</comment>
<evidence type="ECO:0000313" key="5">
    <source>
        <dbReference type="EMBL" id="RTQ90652.1"/>
    </source>
</evidence>